<dbReference type="PANTHER" id="PTHR14155:SF568">
    <property type="entry name" value="OS02G0759400 PROTEIN"/>
    <property type="match status" value="1"/>
</dbReference>
<evidence type="ECO:0000256" key="5">
    <source>
        <dbReference type="ARBA" id="ARBA00022679"/>
    </source>
</evidence>
<dbReference type="PANTHER" id="PTHR14155">
    <property type="entry name" value="RING FINGER DOMAIN-CONTAINING"/>
    <property type="match status" value="1"/>
</dbReference>
<evidence type="ECO:0000256" key="8">
    <source>
        <dbReference type="ARBA" id="ARBA00022771"/>
    </source>
</evidence>
<feature type="domain" description="RING-type" evidence="17">
    <location>
        <begin position="152"/>
        <end position="195"/>
    </location>
</feature>
<dbReference type="Pfam" id="PF13639">
    <property type="entry name" value="zf-RING_2"/>
    <property type="match status" value="1"/>
</dbReference>
<comment type="catalytic activity">
    <reaction evidence="1">
        <text>S-ubiquitinyl-[E2 ubiquitin-conjugating enzyme]-L-cysteine + [acceptor protein]-L-lysine = [E2 ubiquitin-conjugating enzyme]-L-cysteine + N(6)-ubiquitinyl-[acceptor protein]-L-lysine.</text>
        <dbReference type="EC" id="2.3.2.27"/>
    </reaction>
</comment>
<evidence type="ECO:0000256" key="2">
    <source>
        <dbReference type="ARBA" id="ARBA00004167"/>
    </source>
</evidence>
<evidence type="ECO:0000256" key="13">
    <source>
        <dbReference type="ARBA" id="ARBA00024209"/>
    </source>
</evidence>
<keyword evidence="10" id="KW-0862">Zinc</keyword>
<protein>
    <recommendedName>
        <fullName evidence="4">RING-type E3 ubiquitin transferase</fullName>
        <ecNumber evidence="4">2.3.2.27</ecNumber>
    </recommendedName>
</protein>
<dbReference type="GO" id="GO:0061630">
    <property type="term" value="F:ubiquitin protein ligase activity"/>
    <property type="evidence" value="ECO:0007669"/>
    <property type="project" value="UniProtKB-EC"/>
</dbReference>
<dbReference type="PROSITE" id="PS50089">
    <property type="entry name" value="ZF_RING_2"/>
    <property type="match status" value="1"/>
</dbReference>
<dbReference type="GO" id="GO:0016020">
    <property type="term" value="C:membrane"/>
    <property type="evidence" value="ECO:0007669"/>
    <property type="project" value="UniProtKB-SubCell"/>
</dbReference>
<keyword evidence="11 15" id="KW-1133">Transmembrane helix</keyword>
<dbReference type="GO" id="GO:0008270">
    <property type="term" value="F:zinc ion binding"/>
    <property type="evidence" value="ECO:0007669"/>
    <property type="project" value="UniProtKB-KW"/>
</dbReference>
<sequence>MPSSWPRRHGAHPLLAALLACALITSCAAQAQAPAQDGDAAGSGQDQQVSTAMVALLAAVVAVFVFIAVSTVYLRHCTGHAVAGPPPPGDGVVPAGSLDSFFASRSWWQRRRGGRGARGLDAEVVQAFPTMTYAEAKALRVGSTKGGGALECAVCLSEFEDGDRLRLLLPKCSHAFHSDCIAQWLAGHVTCPVCRCNLQPAPDKDTSATVGEPTTIPLASSVSSETAAALQDGAGAPLPVAVVVIDVATEEERRQEALELQRIGSQRRAVSGRRPAATELAARLDRDLERFTLRLPEHVRREIVAAAAAKRSSRLRRATEEGETGARSEPLVGMLGSRWQSLIAGNFFSGRLSFSASREAVGSGGGGEVSSSSSYSYARLRGKRVAAVDAAADVPAQGSIVSNGVVTAVGGSGVAAAADEEKGSS</sequence>
<keyword evidence="9" id="KW-0833">Ubl conjugation pathway</keyword>
<comment type="pathway">
    <text evidence="3">Protein modification; protein ubiquitination.</text>
</comment>
<comment type="similarity">
    <text evidence="13">Belongs to the RING-type zinc finger family. ATL subfamily.</text>
</comment>
<dbReference type="Gene3D" id="3.30.40.10">
    <property type="entry name" value="Zinc/RING finger domain, C3HC4 (zinc finger)"/>
    <property type="match status" value="1"/>
</dbReference>
<dbReference type="EMBL" id="OZ075112">
    <property type="protein sequence ID" value="CAL4968941.1"/>
    <property type="molecule type" value="Genomic_DNA"/>
</dbReference>
<evidence type="ECO:0000259" key="17">
    <source>
        <dbReference type="PROSITE" id="PS50089"/>
    </source>
</evidence>
<dbReference type="EC" id="2.3.2.27" evidence="4"/>
<evidence type="ECO:0000256" key="16">
    <source>
        <dbReference type="SAM" id="SignalP"/>
    </source>
</evidence>
<evidence type="ECO:0000256" key="10">
    <source>
        <dbReference type="ARBA" id="ARBA00022833"/>
    </source>
</evidence>
<keyword evidence="6 15" id="KW-0812">Transmembrane</keyword>
<organism evidence="18 19">
    <name type="scientific">Urochloa decumbens</name>
    <dbReference type="NCBI Taxonomy" id="240449"/>
    <lineage>
        <taxon>Eukaryota</taxon>
        <taxon>Viridiplantae</taxon>
        <taxon>Streptophyta</taxon>
        <taxon>Embryophyta</taxon>
        <taxon>Tracheophyta</taxon>
        <taxon>Spermatophyta</taxon>
        <taxon>Magnoliopsida</taxon>
        <taxon>Liliopsida</taxon>
        <taxon>Poales</taxon>
        <taxon>Poaceae</taxon>
        <taxon>PACMAD clade</taxon>
        <taxon>Panicoideae</taxon>
        <taxon>Panicodae</taxon>
        <taxon>Paniceae</taxon>
        <taxon>Melinidinae</taxon>
        <taxon>Urochloa</taxon>
    </lineage>
</organism>
<name>A0ABC9A0B7_9POAL</name>
<feature type="signal peptide" evidence="16">
    <location>
        <begin position="1"/>
        <end position="29"/>
    </location>
</feature>
<dbReference type="InterPro" id="IPR001841">
    <property type="entry name" value="Znf_RING"/>
</dbReference>
<gene>
    <name evidence="18" type="ORF">URODEC1_LOCUS49337</name>
</gene>
<dbReference type="FunFam" id="3.30.40.10:FF:000187">
    <property type="entry name" value="E3 ubiquitin-protein ligase ATL6"/>
    <property type="match status" value="1"/>
</dbReference>
<evidence type="ECO:0000256" key="15">
    <source>
        <dbReference type="SAM" id="Phobius"/>
    </source>
</evidence>
<dbReference type="SMART" id="SM00184">
    <property type="entry name" value="RING"/>
    <property type="match status" value="1"/>
</dbReference>
<evidence type="ECO:0000256" key="9">
    <source>
        <dbReference type="ARBA" id="ARBA00022786"/>
    </source>
</evidence>
<keyword evidence="8 14" id="KW-0863">Zinc-finger</keyword>
<dbReference type="AlphaFoldDB" id="A0ABC9A0B7"/>
<keyword evidence="5" id="KW-0808">Transferase</keyword>
<evidence type="ECO:0000313" key="18">
    <source>
        <dbReference type="EMBL" id="CAL4968941.1"/>
    </source>
</evidence>
<proteinExistence type="inferred from homology"/>
<reference evidence="18" key="1">
    <citation type="submission" date="2024-10" db="EMBL/GenBank/DDBJ databases">
        <authorList>
            <person name="Ryan C."/>
        </authorList>
    </citation>
    <scope>NUCLEOTIDE SEQUENCE [LARGE SCALE GENOMIC DNA]</scope>
</reference>
<evidence type="ECO:0000256" key="14">
    <source>
        <dbReference type="PROSITE-ProRule" id="PRU00175"/>
    </source>
</evidence>
<keyword evidence="12 15" id="KW-0472">Membrane</keyword>
<dbReference type="PROSITE" id="PS51257">
    <property type="entry name" value="PROKAR_LIPOPROTEIN"/>
    <property type="match status" value="1"/>
</dbReference>
<accession>A0ABC9A0B7</accession>
<keyword evidence="16" id="KW-0732">Signal</keyword>
<evidence type="ECO:0000256" key="11">
    <source>
        <dbReference type="ARBA" id="ARBA00022989"/>
    </source>
</evidence>
<evidence type="ECO:0000256" key="6">
    <source>
        <dbReference type="ARBA" id="ARBA00022692"/>
    </source>
</evidence>
<evidence type="ECO:0000256" key="3">
    <source>
        <dbReference type="ARBA" id="ARBA00004906"/>
    </source>
</evidence>
<dbReference type="Proteomes" id="UP001497457">
    <property type="component" value="Chromosome 2b"/>
</dbReference>
<evidence type="ECO:0000256" key="12">
    <source>
        <dbReference type="ARBA" id="ARBA00023136"/>
    </source>
</evidence>
<comment type="subcellular location">
    <subcellularLocation>
        <location evidence="2">Membrane</location>
        <topology evidence="2">Single-pass membrane protein</topology>
    </subcellularLocation>
</comment>
<dbReference type="SUPFAM" id="SSF57850">
    <property type="entry name" value="RING/U-box"/>
    <property type="match status" value="1"/>
</dbReference>
<dbReference type="InterPro" id="IPR053238">
    <property type="entry name" value="RING-H2_zinc_finger"/>
</dbReference>
<dbReference type="InterPro" id="IPR013083">
    <property type="entry name" value="Znf_RING/FYVE/PHD"/>
</dbReference>
<evidence type="ECO:0000256" key="4">
    <source>
        <dbReference type="ARBA" id="ARBA00012483"/>
    </source>
</evidence>
<evidence type="ECO:0000256" key="7">
    <source>
        <dbReference type="ARBA" id="ARBA00022723"/>
    </source>
</evidence>
<keyword evidence="7" id="KW-0479">Metal-binding</keyword>
<dbReference type="CDD" id="cd16461">
    <property type="entry name" value="RING-H2_EL5-like"/>
    <property type="match status" value="1"/>
</dbReference>
<keyword evidence="19" id="KW-1185">Reference proteome</keyword>
<feature type="chain" id="PRO_5044843184" description="RING-type E3 ubiquitin transferase" evidence="16">
    <location>
        <begin position="30"/>
        <end position="425"/>
    </location>
</feature>
<evidence type="ECO:0000256" key="1">
    <source>
        <dbReference type="ARBA" id="ARBA00000900"/>
    </source>
</evidence>
<evidence type="ECO:0000313" key="19">
    <source>
        <dbReference type="Proteomes" id="UP001497457"/>
    </source>
</evidence>
<feature type="transmembrane region" description="Helical" evidence="15">
    <location>
        <begin position="53"/>
        <end position="74"/>
    </location>
</feature>